<comment type="caution">
    <text evidence="1">The sequence shown here is derived from an EMBL/GenBank/DDBJ whole genome shotgun (WGS) entry which is preliminary data.</text>
</comment>
<proteinExistence type="predicted"/>
<evidence type="ECO:0000313" key="1">
    <source>
        <dbReference type="EMBL" id="MBC2474652.1"/>
    </source>
</evidence>
<accession>A0AAW3W791</accession>
<dbReference type="RefSeq" id="WP_171779638.1">
    <property type="nucleotide sequence ID" value="NZ_JABAGV010000015.1"/>
</dbReference>
<organism evidence="1 2">
    <name type="scientific">Clostridium beijerinckii</name>
    <name type="common">Clostridium MP</name>
    <dbReference type="NCBI Taxonomy" id="1520"/>
    <lineage>
        <taxon>Bacteria</taxon>
        <taxon>Bacillati</taxon>
        <taxon>Bacillota</taxon>
        <taxon>Clostridia</taxon>
        <taxon>Eubacteriales</taxon>
        <taxon>Clostridiaceae</taxon>
        <taxon>Clostridium</taxon>
    </lineage>
</organism>
<dbReference type="Proteomes" id="UP001194098">
    <property type="component" value="Unassembled WGS sequence"/>
</dbReference>
<reference evidence="1" key="1">
    <citation type="submission" date="2020-04" db="EMBL/GenBank/DDBJ databases">
        <authorList>
            <person name="Brown S."/>
        </authorList>
    </citation>
    <scope>NUCLEOTIDE SEQUENCE</scope>
    <source>
        <strain evidence="1">DJ015</strain>
    </source>
</reference>
<name>A0AAW3W791_CLOBE</name>
<protein>
    <submittedName>
        <fullName evidence="1">Uncharacterized protein</fullName>
    </submittedName>
</protein>
<dbReference type="EMBL" id="JABAGV010000015">
    <property type="protein sequence ID" value="MBC2474652.1"/>
    <property type="molecule type" value="Genomic_DNA"/>
</dbReference>
<dbReference type="AlphaFoldDB" id="A0AAW3W791"/>
<reference evidence="1" key="2">
    <citation type="journal article" date="2022" name="Nat. Biotechnol.">
        <title>Carbon-negative production of acetone and isopropanol by gas fermentation at industrial pilot scale.</title>
        <authorList>
            <person name="Liew F.E."/>
            <person name="Nogle R."/>
            <person name="Abdalla T."/>
            <person name="Rasor B.J."/>
            <person name="Canter C."/>
            <person name="Jensen R.O."/>
            <person name="Wang L."/>
            <person name="Strutz J."/>
            <person name="Chirania P."/>
            <person name="De Tissera S."/>
            <person name="Mueller A.P."/>
            <person name="Ruan Z."/>
            <person name="Gao A."/>
            <person name="Tran L."/>
            <person name="Engle N.L."/>
            <person name="Bromley J.C."/>
            <person name="Daniell J."/>
            <person name="Conrado R."/>
            <person name="Tschaplinski T.J."/>
            <person name="Giannone R.J."/>
            <person name="Hettich R.L."/>
            <person name="Karim A.S."/>
            <person name="Simpson S.D."/>
            <person name="Brown S.D."/>
            <person name="Leang C."/>
            <person name="Jewett M.C."/>
            <person name="Kopke M."/>
        </authorList>
    </citation>
    <scope>NUCLEOTIDE SEQUENCE</scope>
    <source>
        <strain evidence="1">DJ015</strain>
    </source>
</reference>
<sequence length="143" mass="16882">MENAPIINKLGREIIENYKQLKIELNSNNFKTNDVIKKLLDRNNKLVKELEEELIIILNLKPIQFKLTDIYEDDNMLYFGLKEYFDDTVLEWVDIPPFEGRMLNLYPAYKDIKDRCSILNNIKVFLHDVKNSGTIISLDLEIC</sequence>
<evidence type="ECO:0000313" key="2">
    <source>
        <dbReference type="Proteomes" id="UP001194098"/>
    </source>
</evidence>
<gene>
    <name evidence="1" type="ORF">HGI39_08050</name>
</gene>